<dbReference type="SMR" id="A0A3L8GI93"/>
<feature type="transmembrane region" description="Helical" evidence="1">
    <location>
        <begin position="68"/>
        <end position="86"/>
    </location>
</feature>
<dbReference type="KEGG" id="sio:DW64_06395"/>
<evidence type="ECO:0000313" key="2">
    <source>
        <dbReference type="EMBL" id="AHY16085.1"/>
    </source>
</evidence>
<dbReference type="InterPro" id="IPR021688">
    <property type="entry name" value="DUF3270"/>
</dbReference>
<proteinExistence type="predicted"/>
<keyword evidence="4" id="KW-1185">Reference proteome</keyword>
<keyword evidence="1" id="KW-0812">Transmembrane</keyword>
<name>A0A3L8GI93_STRIN</name>
<evidence type="ECO:0000313" key="3">
    <source>
        <dbReference type="EMBL" id="RLU56323.1"/>
    </source>
</evidence>
<keyword evidence="1" id="KW-0472">Membrane</keyword>
<evidence type="ECO:0000313" key="4">
    <source>
        <dbReference type="Proteomes" id="UP000025245"/>
    </source>
</evidence>
<dbReference type="Proteomes" id="UP000269148">
    <property type="component" value="Unassembled WGS sequence"/>
</dbReference>
<dbReference type="KEGG" id="siz:SI82_06550"/>
<organism evidence="3 5">
    <name type="scientific">Streptococcus iniae</name>
    <name type="common">Streptococcus shiloi</name>
    <dbReference type="NCBI Taxonomy" id="1346"/>
    <lineage>
        <taxon>Bacteria</taxon>
        <taxon>Bacillati</taxon>
        <taxon>Bacillota</taxon>
        <taxon>Bacilli</taxon>
        <taxon>Lactobacillales</taxon>
        <taxon>Streptococcaceae</taxon>
        <taxon>Streptococcus</taxon>
    </lineage>
</organism>
<sequence>MPASLKNHQDYDYEQYDQSETPKYQDFQELNNHSAKLEELFFFGRITIFSLITVLLAFALLAMKLAPFWAFLFSSALSYGLTSLIAKTLKSMIA</sequence>
<dbReference type="EMBL" id="CP007586">
    <property type="protein sequence ID" value="AHY16085.1"/>
    <property type="molecule type" value="Genomic_DNA"/>
</dbReference>
<feature type="transmembrane region" description="Helical" evidence="1">
    <location>
        <begin position="40"/>
        <end position="62"/>
    </location>
</feature>
<dbReference type="KEGG" id="siq:DQ08_06400"/>
<evidence type="ECO:0000256" key="1">
    <source>
        <dbReference type="SAM" id="Phobius"/>
    </source>
</evidence>
<dbReference type="Pfam" id="PF11674">
    <property type="entry name" value="DUF3270"/>
    <property type="match status" value="1"/>
</dbReference>
<evidence type="ECO:0000313" key="5">
    <source>
        <dbReference type="Proteomes" id="UP000269148"/>
    </source>
</evidence>
<protein>
    <submittedName>
        <fullName evidence="3">DUF3270 family protein</fullName>
    </submittedName>
    <submittedName>
        <fullName evidence="2">Membrane protein</fullName>
    </submittedName>
</protein>
<gene>
    <name evidence="3" type="ORF">DIY07_06640</name>
    <name evidence="2" type="ORF">DQ08_06400</name>
</gene>
<dbReference type="EMBL" id="QLQD01000060">
    <property type="protein sequence ID" value="RLU56323.1"/>
    <property type="molecule type" value="Genomic_DNA"/>
</dbReference>
<dbReference type="Proteomes" id="UP000025245">
    <property type="component" value="Chromosome"/>
</dbReference>
<keyword evidence="1" id="KW-1133">Transmembrane helix</keyword>
<reference evidence="3 5" key="2">
    <citation type="submission" date="2018-06" db="EMBL/GenBank/DDBJ databases">
        <title>Mutators as drivers of adaptation in pathogenic bacteria and a risk factor for host jumps and vaccine escape.</title>
        <authorList>
            <person name="Barnes A.C."/>
            <person name="Silayeva O."/>
        </authorList>
    </citation>
    <scope>NUCLEOTIDE SEQUENCE [LARGE SCALE GENOMIC DNA]</scope>
    <source>
        <strain evidence="3 5">QMA0445</strain>
    </source>
</reference>
<dbReference type="OrthoDB" id="2222880at2"/>
<reference evidence="2 4" key="1">
    <citation type="journal article" date="2014" name="Genome Announc.">
        <title>Complete Genome Sequence of a Virulent Strain, Streptococcus iniae ISET0901, Isolated from Diseased Tilapia.</title>
        <authorList>
            <person name="Pridgeon J.W."/>
            <person name="Zhang D."/>
            <person name="Zhang L."/>
        </authorList>
    </citation>
    <scope>NUCLEOTIDE SEQUENCE [LARGE SCALE GENOMIC DNA]</scope>
    <source>
        <strain evidence="2 4">ISET0901</strain>
    </source>
</reference>
<dbReference type="AlphaFoldDB" id="A0A3L8GI93"/>
<accession>A0A3L8GI93</accession>
<dbReference type="GeneID" id="35765119"/>
<dbReference type="RefSeq" id="WP_003101260.1">
    <property type="nucleotide sequence ID" value="NZ_CP010783.1"/>
</dbReference>